<evidence type="ECO:0000256" key="3">
    <source>
        <dbReference type="ARBA" id="ARBA00022490"/>
    </source>
</evidence>
<dbReference type="GO" id="GO:0009229">
    <property type="term" value="P:thiamine diphosphate biosynthetic process"/>
    <property type="evidence" value="ECO:0007669"/>
    <property type="project" value="UniProtKB-UniRule"/>
</dbReference>
<evidence type="ECO:0000256" key="8">
    <source>
        <dbReference type="ARBA" id="ARBA00022884"/>
    </source>
</evidence>
<evidence type="ECO:0000256" key="12">
    <source>
        <dbReference type="ARBA" id="ARBA00058382"/>
    </source>
</evidence>
<keyword evidence="8 19" id="KW-0694">RNA-binding</keyword>
<accession>A0AAU9EPC5</accession>
<keyword evidence="4 19" id="KW-0820">tRNA-binding</keyword>
<dbReference type="InterPro" id="IPR014729">
    <property type="entry name" value="Rossmann-like_a/b/a_fold"/>
</dbReference>
<dbReference type="HAMAP" id="MF_00021">
    <property type="entry name" value="ThiI"/>
    <property type="match status" value="1"/>
</dbReference>
<evidence type="ECO:0000256" key="14">
    <source>
        <dbReference type="ARBA" id="ARBA00066827"/>
    </source>
</evidence>
<dbReference type="Proteomes" id="UP001321786">
    <property type="component" value="Chromosome"/>
</dbReference>
<dbReference type="Pfam" id="PF02926">
    <property type="entry name" value="THUMP"/>
    <property type="match status" value="1"/>
</dbReference>
<evidence type="ECO:0000256" key="10">
    <source>
        <dbReference type="ARBA" id="ARBA00050570"/>
    </source>
</evidence>
<comment type="similarity">
    <text evidence="13 19">Belongs to the ThiI family.</text>
</comment>
<dbReference type="CDD" id="cd11716">
    <property type="entry name" value="THUMP_ThiI"/>
    <property type="match status" value="1"/>
</dbReference>
<dbReference type="KEGG" id="hprf:HLPR_23150"/>
<evidence type="ECO:0000256" key="13">
    <source>
        <dbReference type="ARBA" id="ARBA00061472"/>
    </source>
</evidence>
<dbReference type="GO" id="GO:0004810">
    <property type="term" value="F:CCA tRNA nucleotidyltransferase activity"/>
    <property type="evidence" value="ECO:0007669"/>
    <property type="project" value="InterPro"/>
</dbReference>
<evidence type="ECO:0000256" key="5">
    <source>
        <dbReference type="ARBA" id="ARBA00022679"/>
    </source>
</evidence>
<keyword evidence="6 19" id="KW-0547">Nucleotide-binding</keyword>
<evidence type="ECO:0000256" key="4">
    <source>
        <dbReference type="ARBA" id="ARBA00022555"/>
    </source>
</evidence>
<dbReference type="FunFam" id="3.40.50.620:FF:000053">
    <property type="entry name" value="Probable tRNA sulfurtransferase"/>
    <property type="match status" value="1"/>
</dbReference>
<dbReference type="SUPFAM" id="SSF143437">
    <property type="entry name" value="THUMP domain-like"/>
    <property type="match status" value="1"/>
</dbReference>
<protein>
    <recommendedName>
        <fullName evidence="15 19">Probable tRNA sulfurtransferase</fullName>
        <ecNumber evidence="14 19">2.8.1.4</ecNumber>
    </recommendedName>
    <alternativeName>
        <fullName evidence="16 19">Sulfur carrier protein ThiS sulfurtransferase</fullName>
    </alternativeName>
    <alternativeName>
        <fullName evidence="17 19">Thiamine biosynthesis protein ThiI</fullName>
    </alternativeName>
    <alternativeName>
        <fullName evidence="18 19">tRNA 4-thiouridine synthase</fullName>
    </alternativeName>
</protein>
<dbReference type="GO" id="GO:0005829">
    <property type="term" value="C:cytosol"/>
    <property type="evidence" value="ECO:0007669"/>
    <property type="project" value="TreeGrafter"/>
</dbReference>
<dbReference type="InterPro" id="IPR004114">
    <property type="entry name" value="THUMP_dom"/>
</dbReference>
<dbReference type="SUPFAM" id="SSF52402">
    <property type="entry name" value="Adenine nucleotide alpha hydrolases-like"/>
    <property type="match status" value="1"/>
</dbReference>
<evidence type="ECO:0000256" key="7">
    <source>
        <dbReference type="ARBA" id="ARBA00022840"/>
    </source>
</evidence>
<evidence type="ECO:0000256" key="2">
    <source>
        <dbReference type="ARBA" id="ARBA00004948"/>
    </source>
</evidence>
<dbReference type="InterPro" id="IPR049961">
    <property type="entry name" value="ThiI_N"/>
</dbReference>
<dbReference type="Gene3D" id="3.40.50.620">
    <property type="entry name" value="HUPs"/>
    <property type="match status" value="1"/>
</dbReference>
<comment type="function">
    <text evidence="12 19">Catalyzes the ATP-dependent transfer of a sulfur to tRNA to produce 4-thiouridine in position 8 of tRNAs, which functions as a near-UV photosensor. Also catalyzes the transfer of sulfur to the sulfur carrier protein ThiS, forming ThiS-thiocarboxylate. This is a step in the synthesis of thiazole, in the thiamine biosynthesis pathway. The sulfur is donated as persulfide by IscS.</text>
</comment>
<dbReference type="PANTHER" id="PTHR43209:SF1">
    <property type="entry name" value="TRNA SULFURTRANSFERASE"/>
    <property type="match status" value="1"/>
</dbReference>
<dbReference type="Pfam" id="PF22025">
    <property type="entry name" value="ThiI_fer"/>
    <property type="match status" value="1"/>
</dbReference>
<evidence type="ECO:0000259" key="20">
    <source>
        <dbReference type="PROSITE" id="PS51165"/>
    </source>
</evidence>
<feature type="domain" description="THUMP" evidence="20">
    <location>
        <begin position="59"/>
        <end position="166"/>
    </location>
</feature>
<comment type="subcellular location">
    <subcellularLocation>
        <location evidence="1 19">Cytoplasm</location>
    </subcellularLocation>
</comment>
<dbReference type="InterPro" id="IPR020536">
    <property type="entry name" value="ThiI_AANH"/>
</dbReference>
<feature type="binding site" evidence="19">
    <location>
        <position position="265"/>
    </location>
    <ligand>
        <name>ATP</name>
        <dbReference type="ChEBI" id="CHEBI:30616"/>
    </ligand>
</feature>
<keyword evidence="7 19" id="KW-0067">ATP-binding</keyword>
<dbReference type="PANTHER" id="PTHR43209">
    <property type="entry name" value="TRNA SULFURTRANSFERASE"/>
    <property type="match status" value="1"/>
</dbReference>
<keyword evidence="5 19" id="KW-0808">Transferase</keyword>
<dbReference type="GO" id="GO:0052837">
    <property type="term" value="P:thiazole biosynthetic process"/>
    <property type="evidence" value="ECO:0007669"/>
    <property type="project" value="TreeGrafter"/>
</dbReference>
<dbReference type="AlphaFoldDB" id="A0AAU9EPC5"/>
<evidence type="ECO:0000256" key="17">
    <source>
        <dbReference type="ARBA" id="ARBA00077849"/>
    </source>
</evidence>
<dbReference type="InterPro" id="IPR050102">
    <property type="entry name" value="tRNA_sulfurtransferase_ThiI"/>
</dbReference>
<evidence type="ECO:0000256" key="15">
    <source>
        <dbReference type="ARBA" id="ARBA00071867"/>
    </source>
</evidence>
<feature type="binding site" evidence="19">
    <location>
        <position position="287"/>
    </location>
    <ligand>
        <name>ATP</name>
        <dbReference type="ChEBI" id="CHEBI:30616"/>
    </ligand>
</feature>
<dbReference type="CDD" id="cd01712">
    <property type="entry name" value="PPase_ThiI"/>
    <property type="match status" value="1"/>
</dbReference>
<dbReference type="Gene3D" id="3.30.2130.30">
    <property type="match status" value="1"/>
</dbReference>
<dbReference type="RefSeq" id="WP_338535588.1">
    <property type="nucleotide sequence ID" value="NZ_AP028654.1"/>
</dbReference>
<dbReference type="GO" id="GO:0009228">
    <property type="term" value="P:thiamine biosynthetic process"/>
    <property type="evidence" value="ECO:0007669"/>
    <property type="project" value="UniProtKB-KW"/>
</dbReference>
<keyword evidence="22" id="KW-1185">Reference proteome</keyword>
<keyword evidence="9 19" id="KW-0784">Thiamine biosynthesis</keyword>
<evidence type="ECO:0000313" key="21">
    <source>
        <dbReference type="EMBL" id="BEP29984.1"/>
    </source>
</evidence>
<dbReference type="GO" id="GO:0002937">
    <property type="term" value="P:tRNA 4-thiouridine biosynthesis"/>
    <property type="evidence" value="ECO:0007669"/>
    <property type="project" value="TreeGrafter"/>
</dbReference>
<dbReference type="InterPro" id="IPR054173">
    <property type="entry name" value="ThiI_fer"/>
</dbReference>
<evidence type="ECO:0000256" key="9">
    <source>
        <dbReference type="ARBA" id="ARBA00022977"/>
    </source>
</evidence>
<evidence type="ECO:0000256" key="16">
    <source>
        <dbReference type="ARBA" id="ARBA00075337"/>
    </source>
</evidence>
<dbReference type="Pfam" id="PF02568">
    <property type="entry name" value="ThiI"/>
    <property type="match status" value="1"/>
</dbReference>
<dbReference type="GO" id="GO:0005524">
    <property type="term" value="F:ATP binding"/>
    <property type="evidence" value="ECO:0007669"/>
    <property type="project" value="UniProtKB-UniRule"/>
</dbReference>
<evidence type="ECO:0000256" key="19">
    <source>
        <dbReference type="HAMAP-Rule" id="MF_00021"/>
    </source>
</evidence>
<feature type="binding site" evidence="19">
    <location>
        <begin position="183"/>
        <end position="184"/>
    </location>
    <ligand>
        <name>ATP</name>
        <dbReference type="ChEBI" id="CHEBI:30616"/>
    </ligand>
</feature>
<proteinExistence type="inferred from homology"/>
<dbReference type="InterPro" id="IPR049962">
    <property type="entry name" value="THUMP_ThiI"/>
</dbReference>
<comment type="catalytic activity">
    <reaction evidence="10 19">
        <text>[ThiI sulfur-carrier protein]-S-sulfanyl-L-cysteine + a uridine in tRNA + 2 reduced [2Fe-2S]-[ferredoxin] + ATP + H(+) = [ThiI sulfur-carrier protein]-L-cysteine + a 4-thiouridine in tRNA + 2 oxidized [2Fe-2S]-[ferredoxin] + AMP + diphosphate</text>
        <dbReference type="Rhea" id="RHEA:24176"/>
        <dbReference type="Rhea" id="RHEA-COMP:10000"/>
        <dbReference type="Rhea" id="RHEA-COMP:10001"/>
        <dbReference type="Rhea" id="RHEA-COMP:13337"/>
        <dbReference type="Rhea" id="RHEA-COMP:13338"/>
        <dbReference type="Rhea" id="RHEA-COMP:13339"/>
        <dbReference type="Rhea" id="RHEA-COMP:13340"/>
        <dbReference type="ChEBI" id="CHEBI:15378"/>
        <dbReference type="ChEBI" id="CHEBI:29950"/>
        <dbReference type="ChEBI" id="CHEBI:30616"/>
        <dbReference type="ChEBI" id="CHEBI:33019"/>
        <dbReference type="ChEBI" id="CHEBI:33737"/>
        <dbReference type="ChEBI" id="CHEBI:33738"/>
        <dbReference type="ChEBI" id="CHEBI:61963"/>
        <dbReference type="ChEBI" id="CHEBI:65315"/>
        <dbReference type="ChEBI" id="CHEBI:136798"/>
        <dbReference type="ChEBI" id="CHEBI:456215"/>
        <dbReference type="EC" id="2.8.1.4"/>
    </reaction>
</comment>
<comment type="pathway">
    <text evidence="2 19">Cofactor biosynthesis; thiamine diphosphate biosynthesis.</text>
</comment>
<dbReference type="GO" id="GO:0140741">
    <property type="term" value="F:tRNA-uracil-4 sulfurtransferase activity"/>
    <property type="evidence" value="ECO:0007669"/>
    <property type="project" value="UniProtKB-EC"/>
</dbReference>
<dbReference type="GO" id="GO:0000049">
    <property type="term" value="F:tRNA binding"/>
    <property type="evidence" value="ECO:0007669"/>
    <property type="project" value="UniProtKB-UniRule"/>
</dbReference>
<dbReference type="EC" id="2.8.1.4" evidence="14 19"/>
<dbReference type="EMBL" id="AP028654">
    <property type="protein sequence ID" value="BEP29984.1"/>
    <property type="molecule type" value="Genomic_DNA"/>
</dbReference>
<evidence type="ECO:0000256" key="1">
    <source>
        <dbReference type="ARBA" id="ARBA00004496"/>
    </source>
</evidence>
<dbReference type="PROSITE" id="PS51165">
    <property type="entry name" value="THUMP"/>
    <property type="match status" value="1"/>
</dbReference>
<keyword evidence="3 19" id="KW-0963">Cytoplasm</keyword>
<feature type="binding site" evidence="19">
    <location>
        <begin position="208"/>
        <end position="209"/>
    </location>
    <ligand>
        <name>ATP</name>
        <dbReference type="ChEBI" id="CHEBI:30616"/>
    </ligand>
</feature>
<dbReference type="NCBIfam" id="TIGR00342">
    <property type="entry name" value="tRNA uracil 4-sulfurtransferase ThiI"/>
    <property type="match status" value="1"/>
</dbReference>
<comment type="catalytic activity">
    <reaction evidence="11 19">
        <text>[ThiS sulfur-carrier protein]-C-terminal Gly-Gly-AMP + S-sulfanyl-L-cysteinyl-[cysteine desulfurase] + AH2 = [ThiS sulfur-carrier protein]-C-terminal-Gly-aminoethanethioate + L-cysteinyl-[cysteine desulfurase] + A + AMP + 2 H(+)</text>
        <dbReference type="Rhea" id="RHEA:43340"/>
        <dbReference type="Rhea" id="RHEA-COMP:12157"/>
        <dbReference type="Rhea" id="RHEA-COMP:12158"/>
        <dbReference type="Rhea" id="RHEA-COMP:12910"/>
        <dbReference type="Rhea" id="RHEA-COMP:19908"/>
        <dbReference type="ChEBI" id="CHEBI:13193"/>
        <dbReference type="ChEBI" id="CHEBI:15378"/>
        <dbReference type="ChEBI" id="CHEBI:17499"/>
        <dbReference type="ChEBI" id="CHEBI:29950"/>
        <dbReference type="ChEBI" id="CHEBI:61963"/>
        <dbReference type="ChEBI" id="CHEBI:90618"/>
        <dbReference type="ChEBI" id="CHEBI:232372"/>
        <dbReference type="ChEBI" id="CHEBI:456215"/>
    </reaction>
</comment>
<evidence type="ECO:0000256" key="6">
    <source>
        <dbReference type="ARBA" id="ARBA00022741"/>
    </source>
</evidence>
<name>A0AAU9EPC5_9FIRM</name>
<organism evidence="21 22">
    <name type="scientific">Helicovermis profundi</name>
    <dbReference type="NCBI Taxonomy" id="3065157"/>
    <lineage>
        <taxon>Bacteria</taxon>
        <taxon>Bacillati</taxon>
        <taxon>Bacillota</taxon>
        <taxon>Clostridia</taxon>
        <taxon>Helicovermis</taxon>
    </lineage>
</organism>
<evidence type="ECO:0000256" key="18">
    <source>
        <dbReference type="ARBA" id="ARBA00080570"/>
    </source>
</evidence>
<reference evidence="21 22" key="1">
    <citation type="submission" date="2023-08" db="EMBL/GenBank/DDBJ databases">
        <title>Helicovermis profunda gen. nov., sp. nov., a novel mesophilic, fermentative bacterium within the Bacillota from a deep-sea hydrothermal vent chimney.</title>
        <authorList>
            <person name="Miyazaki U."/>
            <person name="Mizutani D."/>
            <person name="Hashimoto Y."/>
            <person name="Tame A."/>
            <person name="Sawayama S."/>
            <person name="Miyazaki J."/>
            <person name="Takai K."/>
            <person name="Nakagawa S."/>
        </authorList>
    </citation>
    <scope>NUCLEOTIDE SEQUENCE [LARGE SCALE GENOMIC DNA]</scope>
    <source>
        <strain evidence="21 22">S502</strain>
    </source>
</reference>
<evidence type="ECO:0000313" key="22">
    <source>
        <dbReference type="Proteomes" id="UP001321786"/>
    </source>
</evidence>
<evidence type="ECO:0000256" key="11">
    <source>
        <dbReference type="ARBA" id="ARBA00052330"/>
    </source>
</evidence>
<feature type="binding site" evidence="19">
    <location>
        <position position="296"/>
    </location>
    <ligand>
        <name>ATP</name>
        <dbReference type="ChEBI" id="CHEBI:30616"/>
    </ligand>
</feature>
<dbReference type="SMART" id="SM00981">
    <property type="entry name" value="THUMP"/>
    <property type="match status" value="1"/>
</dbReference>
<sequence>MYNLIMVRYSEIALKGKNRSFFEKILISNIKHSLKGLENYRVLKEHGRVYVEFEPKDYEEVIVRVKKIFGIVSLSPVVRVANDMDEIYKVSLIQAKKVLENNKYKTFKIEARRGNKSFEYKSPEIARMVGGYILSNIDELNVDVHNPDFSVNVEVRNSTYVFTEKIDCFGGMPYRSAGKAMLLLSGGIDSPVAGFLMGKRGLEIEAVHYHSYPFTSERAKEKVMDLAKILSKYFGRLRIHSINILEIQKQINENCPSEEMTILSRVFMMKLAEKLAEKNSCKALVTGESLGQVASQTIEGLNVTNSSVKLPVFRPLIAMDKIEIIRVAENIGSFETSILPFEDCCTVFLPDRVVTKPKLEKIERSLSLLDVEKLIDDALENIETQIFHPEDL</sequence>
<gene>
    <name evidence="19 21" type="primary">thiI</name>
    <name evidence="21" type="ORF">HLPR_23150</name>
</gene>
<dbReference type="InterPro" id="IPR003720">
    <property type="entry name" value="tRNA_STrfase"/>
</dbReference>